<dbReference type="EMBL" id="JAAIJR010000071">
    <property type="protein sequence ID" value="NEX21848.1"/>
    <property type="molecule type" value="Genomic_DNA"/>
</dbReference>
<accession>A0A6P1DUT5</accession>
<reference evidence="1 2" key="2">
    <citation type="submission" date="2020-02" db="EMBL/GenBank/DDBJ databases">
        <title>Genome sequences of Thiorhodococcus mannitoliphagus and Thiorhodococcus minor, purple sulfur photosynthetic bacteria in the gammaproteobacterial family, Chromatiaceae.</title>
        <authorList>
            <person name="Aviles F.A."/>
            <person name="Meyer T.E."/>
            <person name="Kyndt J.A."/>
        </authorList>
    </citation>
    <scope>NUCLEOTIDE SEQUENCE [LARGE SCALE GENOMIC DNA]</scope>
    <source>
        <strain evidence="1 2">DSM 18266</strain>
    </source>
</reference>
<evidence type="ECO:0000313" key="2">
    <source>
        <dbReference type="Proteomes" id="UP000471640"/>
    </source>
</evidence>
<keyword evidence="2" id="KW-1185">Reference proteome</keyword>
<dbReference type="AlphaFoldDB" id="A0A6P1DUT5"/>
<name>A0A6P1DUT5_9GAMM</name>
<reference evidence="2" key="1">
    <citation type="journal article" date="2020" name="Microbiol. Resour. Announc.">
        <title>Draft Genome Sequences of Thiorhodococcus mannitoliphagus and Thiorhodococcus minor, Purple Sulfur Photosynthetic Bacteria in the Gammaproteobacterial Family Chromatiaceae.</title>
        <authorList>
            <person name="Aviles F.A."/>
            <person name="Meyer T.E."/>
            <person name="Kyndt J.A."/>
        </authorList>
    </citation>
    <scope>NUCLEOTIDE SEQUENCE [LARGE SCALE GENOMIC DNA]</scope>
    <source>
        <strain evidence="2">DSM 18266</strain>
    </source>
</reference>
<sequence>MKKVIFQSLIFLSAGEARLPSAVARALLAGVDTCEQMRFRVHGQRKAALSSPQAPAWLGWRARHDGALAHWLVEYPYKSI</sequence>
<gene>
    <name evidence="1" type="ORF">G3480_16290</name>
</gene>
<proteinExistence type="predicted"/>
<organism evidence="1 2">
    <name type="scientific">Thiorhodococcus mannitoliphagus</name>
    <dbReference type="NCBI Taxonomy" id="329406"/>
    <lineage>
        <taxon>Bacteria</taxon>
        <taxon>Pseudomonadati</taxon>
        <taxon>Pseudomonadota</taxon>
        <taxon>Gammaproteobacteria</taxon>
        <taxon>Chromatiales</taxon>
        <taxon>Chromatiaceae</taxon>
        <taxon>Thiorhodococcus</taxon>
    </lineage>
</organism>
<evidence type="ECO:0000313" key="1">
    <source>
        <dbReference type="EMBL" id="NEX21848.1"/>
    </source>
</evidence>
<comment type="caution">
    <text evidence="1">The sequence shown here is derived from an EMBL/GenBank/DDBJ whole genome shotgun (WGS) entry which is preliminary data.</text>
</comment>
<protein>
    <submittedName>
        <fullName evidence="1">Uncharacterized protein</fullName>
    </submittedName>
</protein>
<dbReference type="Proteomes" id="UP000471640">
    <property type="component" value="Unassembled WGS sequence"/>
</dbReference>